<keyword evidence="2" id="KW-1185">Reference proteome</keyword>
<dbReference type="EMBL" id="NBNE01008783">
    <property type="protein sequence ID" value="OWY99110.1"/>
    <property type="molecule type" value="Genomic_DNA"/>
</dbReference>
<protein>
    <submittedName>
        <fullName evidence="1">Uncharacterized protein</fullName>
    </submittedName>
</protein>
<sequence length="102" mass="11873">MFANEIAGMPCSEQKYLIHSMKINSAILKNDALLYGLLSKDAKQVCKITRVSEMWTTFEREKTKRDFANSIRVRAKLFGSKYVKGMDIEKYLESLEDCRRQL</sequence>
<name>A0A225V0Y7_9STRA</name>
<dbReference type="OrthoDB" id="111953at2759"/>
<reference evidence="2" key="1">
    <citation type="submission" date="2017-03" db="EMBL/GenBank/DDBJ databases">
        <title>Phytopthora megakarya and P. palmivora, two closely related causual agents of cacao black pod achieved similar genome size and gene model numbers by different mechanisms.</title>
        <authorList>
            <person name="Ali S."/>
            <person name="Shao J."/>
            <person name="Larry D.J."/>
            <person name="Kronmiller B."/>
            <person name="Shen D."/>
            <person name="Strem M.D."/>
            <person name="Melnick R.L."/>
            <person name="Guiltinan M.J."/>
            <person name="Tyler B.M."/>
            <person name="Meinhardt L.W."/>
            <person name="Bailey B.A."/>
        </authorList>
    </citation>
    <scope>NUCLEOTIDE SEQUENCE [LARGE SCALE GENOMIC DNA]</scope>
    <source>
        <strain evidence="2">zdho120</strain>
    </source>
</reference>
<accession>A0A225V0Y7</accession>
<evidence type="ECO:0000313" key="1">
    <source>
        <dbReference type="EMBL" id="OWY99110.1"/>
    </source>
</evidence>
<comment type="caution">
    <text evidence="1">The sequence shown here is derived from an EMBL/GenBank/DDBJ whole genome shotgun (WGS) entry which is preliminary data.</text>
</comment>
<organism evidence="1 2">
    <name type="scientific">Phytophthora megakarya</name>
    <dbReference type="NCBI Taxonomy" id="4795"/>
    <lineage>
        <taxon>Eukaryota</taxon>
        <taxon>Sar</taxon>
        <taxon>Stramenopiles</taxon>
        <taxon>Oomycota</taxon>
        <taxon>Peronosporomycetes</taxon>
        <taxon>Peronosporales</taxon>
        <taxon>Peronosporaceae</taxon>
        <taxon>Phytophthora</taxon>
    </lineage>
</organism>
<evidence type="ECO:0000313" key="2">
    <source>
        <dbReference type="Proteomes" id="UP000198211"/>
    </source>
</evidence>
<proteinExistence type="predicted"/>
<dbReference type="Proteomes" id="UP000198211">
    <property type="component" value="Unassembled WGS sequence"/>
</dbReference>
<dbReference type="AlphaFoldDB" id="A0A225V0Y7"/>
<gene>
    <name evidence="1" type="ORF">PHMEG_00029950</name>
</gene>